<dbReference type="InterPro" id="IPR050147">
    <property type="entry name" value="Ser/Thr_Dehydratase"/>
</dbReference>
<dbReference type="GO" id="GO:0006567">
    <property type="term" value="P:L-threonine catabolic process"/>
    <property type="evidence" value="ECO:0007669"/>
    <property type="project" value="TreeGrafter"/>
</dbReference>
<dbReference type="AlphaFoldDB" id="A0A4R3J5L5"/>
<dbReference type="NCBIfam" id="NF005680">
    <property type="entry name" value="PRK07476.1"/>
    <property type="match status" value="1"/>
</dbReference>
<keyword evidence="7" id="KW-1185">Reference proteome</keyword>
<dbReference type="RefSeq" id="WP_132939858.1">
    <property type="nucleotide sequence ID" value="NZ_CP119676.1"/>
</dbReference>
<dbReference type="GO" id="GO:0003941">
    <property type="term" value="F:L-serine ammonia-lyase activity"/>
    <property type="evidence" value="ECO:0007669"/>
    <property type="project" value="TreeGrafter"/>
</dbReference>
<proteinExistence type="inferred from homology"/>
<dbReference type="OrthoDB" id="9811476at2"/>
<organism evidence="6 7">
    <name type="scientific">Varunaivibrio sulfuroxidans</name>
    <dbReference type="NCBI Taxonomy" id="1773489"/>
    <lineage>
        <taxon>Bacteria</taxon>
        <taxon>Pseudomonadati</taxon>
        <taxon>Pseudomonadota</taxon>
        <taxon>Alphaproteobacteria</taxon>
        <taxon>Rhodospirillales</taxon>
        <taxon>Magnetovibrionaceae</taxon>
        <taxon>Varunaivibrio</taxon>
    </lineage>
</organism>
<name>A0A4R3J5L5_9PROT</name>
<evidence type="ECO:0000256" key="4">
    <source>
        <dbReference type="ARBA" id="ARBA00023239"/>
    </source>
</evidence>
<evidence type="ECO:0000313" key="7">
    <source>
        <dbReference type="Proteomes" id="UP000295304"/>
    </source>
</evidence>
<dbReference type="CDD" id="cd01562">
    <property type="entry name" value="Thr-dehyd"/>
    <property type="match status" value="1"/>
</dbReference>
<comment type="caution">
    <text evidence="6">The sequence shown here is derived from an EMBL/GenBank/DDBJ whole genome shotgun (WGS) entry which is preliminary data.</text>
</comment>
<dbReference type="NCBIfam" id="TIGR02991">
    <property type="entry name" value="ectoine_eutB"/>
    <property type="match status" value="1"/>
</dbReference>
<sequence>MSKEPVERFPTDGALPDLDDIRSAAARIAKFIGRGALVKSHALSRGGAGGADIRLKLETLQPTGAFKVRGALNAVLQLSRTELDAGVVCASTGNHGRAVAYAAAEVGTRAVVCLSRLVPQNKIDAITGLGGEVRIVGRGQDDAQREVLRLTREEGLTEIPPFDHRDVIAGQGTVGLEIVEDWPDVDTVVVPLSGGGLVSGVAIAAKALKPKVRVVAVCMARGAAMAASLKAGHPVDVDEVPTLADSLGGGIGLENRYTFTAARRWVDDVVLLSEHEIAAAMAHLMLAEGLVVEGAGAVPVGALLAGRVKDARRVALVISGRNVDSETVRAVLSGALEPGEAS</sequence>
<feature type="domain" description="Tryptophan synthase beta chain-like PALP" evidence="5">
    <location>
        <begin position="30"/>
        <end position="320"/>
    </location>
</feature>
<dbReference type="Gene3D" id="3.40.50.1100">
    <property type="match status" value="2"/>
</dbReference>
<comment type="cofactor">
    <cofactor evidence="1">
        <name>pyridoxal 5'-phosphate</name>
        <dbReference type="ChEBI" id="CHEBI:597326"/>
    </cofactor>
</comment>
<dbReference type="EMBL" id="SLZW01000010">
    <property type="protein sequence ID" value="TCS60544.1"/>
    <property type="molecule type" value="Genomic_DNA"/>
</dbReference>
<evidence type="ECO:0000256" key="2">
    <source>
        <dbReference type="ARBA" id="ARBA00010869"/>
    </source>
</evidence>
<evidence type="ECO:0000313" key="6">
    <source>
        <dbReference type="EMBL" id="TCS60544.1"/>
    </source>
</evidence>
<comment type="similarity">
    <text evidence="2">Belongs to the serine/threonine dehydratase family.</text>
</comment>
<evidence type="ECO:0000259" key="5">
    <source>
        <dbReference type="Pfam" id="PF00291"/>
    </source>
</evidence>
<dbReference type="SUPFAM" id="SSF53686">
    <property type="entry name" value="Tryptophan synthase beta subunit-like PLP-dependent enzymes"/>
    <property type="match status" value="1"/>
</dbReference>
<dbReference type="GO" id="GO:0006565">
    <property type="term" value="P:L-serine catabolic process"/>
    <property type="evidence" value="ECO:0007669"/>
    <property type="project" value="TreeGrafter"/>
</dbReference>
<dbReference type="GO" id="GO:0004794">
    <property type="term" value="F:threonine deaminase activity"/>
    <property type="evidence" value="ECO:0007669"/>
    <property type="project" value="TreeGrafter"/>
</dbReference>
<dbReference type="InterPro" id="IPR036052">
    <property type="entry name" value="TrpB-like_PALP_sf"/>
</dbReference>
<dbReference type="PANTHER" id="PTHR48078:SF6">
    <property type="entry name" value="L-THREONINE DEHYDRATASE CATABOLIC TDCB"/>
    <property type="match status" value="1"/>
</dbReference>
<evidence type="ECO:0000256" key="1">
    <source>
        <dbReference type="ARBA" id="ARBA00001933"/>
    </source>
</evidence>
<keyword evidence="3" id="KW-0663">Pyridoxal phosphate</keyword>
<dbReference type="Proteomes" id="UP000295304">
    <property type="component" value="Unassembled WGS sequence"/>
</dbReference>
<accession>A0A4R3J5L5</accession>
<gene>
    <name evidence="6" type="ORF">EDD55_11018</name>
</gene>
<dbReference type="InterPro" id="IPR001926">
    <property type="entry name" value="TrpB-like_PALP"/>
</dbReference>
<evidence type="ECO:0000256" key="3">
    <source>
        <dbReference type="ARBA" id="ARBA00022898"/>
    </source>
</evidence>
<dbReference type="GO" id="GO:0009097">
    <property type="term" value="P:isoleucine biosynthetic process"/>
    <property type="evidence" value="ECO:0007669"/>
    <property type="project" value="TreeGrafter"/>
</dbReference>
<protein>
    <submittedName>
        <fullName evidence="6">L-threonine ammonia-lyase</fullName>
    </submittedName>
</protein>
<reference evidence="6 7" key="1">
    <citation type="submission" date="2019-03" db="EMBL/GenBank/DDBJ databases">
        <title>Genomic Encyclopedia of Type Strains, Phase IV (KMG-IV): sequencing the most valuable type-strain genomes for metagenomic binning, comparative biology and taxonomic classification.</title>
        <authorList>
            <person name="Goeker M."/>
        </authorList>
    </citation>
    <scope>NUCLEOTIDE SEQUENCE [LARGE SCALE GENOMIC DNA]</scope>
    <source>
        <strain evidence="6 7">DSM 101688</strain>
    </source>
</reference>
<dbReference type="InterPro" id="IPR014333">
    <property type="entry name" value="Ectoine_EutB"/>
</dbReference>
<dbReference type="FunFam" id="3.40.50.1100:FF:000005">
    <property type="entry name" value="Threonine dehydratase catabolic"/>
    <property type="match status" value="1"/>
</dbReference>
<dbReference type="Pfam" id="PF00291">
    <property type="entry name" value="PALP"/>
    <property type="match status" value="1"/>
</dbReference>
<dbReference type="PANTHER" id="PTHR48078">
    <property type="entry name" value="THREONINE DEHYDRATASE, MITOCHONDRIAL-RELATED"/>
    <property type="match status" value="1"/>
</dbReference>
<keyword evidence="4 6" id="KW-0456">Lyase</keyword>